<accession>A0A2T2XJW4</accession>
<dbReference type="Gene3D" id="3.30.70.260">
    <property type="match status" value="1"/>
</dbReference>
<evidence type="ECO:0000313" key="1">
    <source>
        <dbReference type="EMBL" id="PSR34786.1"/>
    </source>
</evidence>
<proteinExistence type="predicted"/>
<dbReference type="AlphaFoldDB" id="A0A2T2XJW4"/>
<evidence type="ECO:0000313" key="2">
    <source>
        <dbReference type="Proteomes" id="UP000242972"/>
    </source>
</evidence>
<gene>
    <name evidence="1" type="ORF">C7B46_03490</name>
</gene>
<dbReference type="InterPro" id="IPR045865">
    <property type="entry name" value="ACT-like_dom_sf"/>
</dbReference>
<organism evidence="1 2">
    <name type="scientific">Sulfobacillus benefaciens</name>
    <dbReference type="NCBI Taxonomy" id="453960"/>
    <lineage>
        <taxon>Bacteria</taxon>
        <taxon>Bacillati</taxon>
        <taxon>Bacillota</taxon>
        <taxon>Clostridia</taxon>
        <taxon>Eubacteriales</taxon>
        <taxon>Clostridiales Family XVII. Incertae Sedis</taxon>
        <taxon>Sulfobacillus</taxon>
    </lineage>
</organism>
<dbReference type="Proteomes" id="UP000242972">
    <property type="component" value="Unassembled WGS sequence"/>
</dbReference>
<dbReference type="SUPFAM" id="SSF55021">
    <property type="entry name" value="ACT-like"/>
    <property type="match status" value="1"/>
</dbReference>
<name>A0A2T2XJW4_9FIRM</name>
<protein>
    <recommendedName>
        <fullName evidence="3">ACT domain-containing protein</fullName>
    </recommendedName>
</protein>
<comment type="caution">
    <text evidence="1">The sequence shown here is derived from an EMBL/GenBank/DDBJ whole genome shotgun (WGS) entry which is preliminary data.</text>
</comment>
<evidence type="ECO:0008006" key="3">
    <source>
        <dbReference type="Google" id="ProtNLM"/>
    </source>
</evidence>
<sequence length="180" mass="20269">MSQTIRVEMQDGFGAIQRLLVLLGQRSIAIEHLAVQFAPQNGSIVAHLGIAGDTARAHWVMRQISRHKDVIAVYMLSNQDVNTWAEVRLAPFQEVLSESNVTVLDRDHEKGHYRIMGSEVAVNRWVAAHQGQVESISQTGLWPSIKSDDKDIPSLKSRGGIDSERKIVLRRQRRSRVVSR</sequence>
<reference evidence="1 2" key="1">
    <citation type="journal article" date="2014" name="BMC Genomics">
        <title>Comparison of environmental and isolate Sulfobacillus genomes reveals diverse carbon, sulfur, nitrogen, and hydrogen metabolisms.</title>
        <authorList>
            <person name="Justice N.B."/>
            <person name="Norman A."/>
            <person name="Brown C.T."/>
            <person name="Singh A."/>
            <person name="Thomas B.C."/>
            <person name="Banfield J.F."/>
        </authorList>
    </citation>
    <scope>NUCLEOTIDE SEQUENCE [LARGE SCALE GENOMIC DNA]</scope>
    <source>
        <strain evidence="1">AMDSBA4</strain>
    </source>
</reference>
<dbReference type="EMBL" id="PXYW01000006">
    <property type="protein sequence ID" value="PSR34786.1"/>
    <property type="molecule type" value="Genomic_DNA"/>
</dbReference>